<feature type="compositionally biased region" description="Pro residues" evidence="1">
    <location>
        <begin position="556"/>
        <end position="575"/>
    </location>
</feature>
<sequence length="777" mass="86682">MSFGASPSDIIIVVTFCKALYRKCRDAGGEYDEISREVRGLYTVLRHLKYEVDAPESLLNRDQSIWGRQLAPIIGDCDFTLRQLDGLLLKYGRLSSASSSPTNPRILWDKVRFGSNEMDTLGTIRVKLISHKTSLTLFLDTIQLHESGKMAQVLDNQAGQLDSILDKVDGIAKRMAPPRREGSVLTSYEDDDREVWKQFRRELISEGFSSDVLQQHKDVLRAYIREIDQKGLLDDVSPRSHTPPNTTGVDPEHWLDAVRTGASVDPPPSFSSIGAATDDSTAKEMVVREENMKFPQTIKMERPKPETRREGSSRGSLSQLDPNTSRDRRASGSSQRRPSPVPRLVTSSDEKDQKSIQYYNTSGSDSDTDSETSSKRPDMGLVIRTTDLLASSQALALRPHSPSSFRSSRGSFGDDDAVRSMAQRQRKSIEYGTSPLGTGTMLPLSIPGGPRTSMDSLSTSPRPNIPIKLAPDAQGNEIAPDARWTRINRRLVSPEVLRQDGRRFEARPDFVAVLGVLSRSEIESLAARSHDLRQARYQQHQRAQSTPQPSSFDQAPPQPPRPRTLPIPVPIPMPIPSFSTSPRVSFPHQSRSGRDTPSSSSPSDSEDSDDHVRARGSRGKRPPKPPRSYVSSNAGVPVHGYPNQYGSPLPPSPLLSQGSRDGWNGPSSHNEKSYSGEKSRDRDRERDRERDHHHERERERRDSHHERRERGGDREREKRRHSSNPKSSRPTERGHQRDRPPPPVQKTSRWKEHMTAAGIGGAAASLINVLTEAAEGL</sequence>
<feature type="region of interest" description="Disordered" evidence="1">
    <location>
        <begin position="533"/>
        <end position="756"/>
    </location>
</feature>
<reference evidence="3 4" key="1">
    <citation type="journal article" date="2024" name="Commun. Biol.">
        <title>Comparative genomic analysis of thermophilic fungi reveals convergent evolutionary adaptations and gene losses.</title>
        <authorList>
            <person name="Steindorff A.S."/>
            <person name="Aguilar-Pontes M.V."/>
            <person name="Robinson A.J."/>
            <person name="Andreopoulos B."/>
            <person name="LaButti K."/>
            <person name="Kuo A."/>
            <person name="Mondo S."/>
            <person name="Riley R."/>
            <person name="Otillar R."/>
            <person name="Haridas S."/>
            <person name="Lipzen A."/>
            <person name="Grimwood J."/>
            <person name="Schmutz J."/>
            <person name="Clum A."/>
            <person name="Reid I.D."/>
            <person name="Moisan M.C."/>
            <person name="Butler G."/>
            <person name="Nguyen T.T.M."/>
            <person name="Dewar K."/>
            <person name="Conant G."/>
            <person name="Drula E."/>
            <person name="Henrissat B."/>
            <person name="Hansel C."/>
            <person name="Singer S."/>
            <person name="Hutchinson M.I."/>
            <person name="de Vries R.P."/>
            <person name="Natvig D.O."/>
            <person name="Powell A.J."/>
            <person name="Tsang A."/>
            <person name="Grigoriev I.V."/>
        </authorList>
    </citation>
    <scope>NUCLEOTIDE SEQUENCE [LARGE SCALE GENOMIC DNA]</scope>
    <source>
        <strain evidence="3 4">CBS 494.80</strain>
    </source>
</reference>
<feature type="region of interest" description="Disordered" evidence="1">
    <location>
        <begin position="431"/>
        <end position="459"/>
    </location>
</feature>
<dbReference type="PANTHER" id="PTHR42081:SF2">
    <property type="entry name" value="NIPPED-B-LIKE PROTEIN B"/>
    <property type="match status" value="1"/>
</dbReference>
<feature type="compositionally biased region" description="Basic and acidic residues" evidence="1">
    <location>
        <begin position="669"/>
        <end position="716"/>
    </location>
</feature>
<feature type="compositionally biased region" description="Basic residues" evidence="1">
    <location>
        <begin position="614"/>
        <end position="624"/>
    </location>
</feature>
<dbReference type="InterPro" id="IPR058348">
    <property type="entry name" value="DUF8035"/>
</dbReference>
<evidence type="ECO:0000259" key="2">
    <source>
        <dbReference type="Pfam" id="PF26118"/>
    </source>
</evidence>
<name>A0ABR4CZP4_9HELO</name>
<gene>
    <name evidence="3" type="ORF">VTL71DRAFT_328</name>
</gene>
<feature type="compositionally biased region" description="Basic and acidic residues" evidence="1">
    <location>
        <begin position="299"/>
        <end position="312"/>
    </location>
</feature>
<feature type="region of interest" description="Disordered" evidence="1">
    <location>
        <begin position="259"/>
        <end position="379"/>
    </location>
</feature>
<comment type="caution">
    <text evidence="3">The sequence shown here is derived from an EMBL/GenBank/DDBJ whole genome shotgun (WGS) entry which is preliminary data.</text>
</comment>
<feature type="domain" description="DUF8035" evidence="2">
    <location>
        <begin position="481"/>
        <end position="535"/>
    </location>
</feature>
<evidence type="ECO:0000313" key="4">
    <source>
        <dbReference type="Proteomes" id="UP001595075"/>
    </source>
</evidence>
<proteinExistence type="predicted"/>
<dbReference type="Pfam" id="PF26118">
    <property type="entry name" value="DUF8035"/>
    <property type="match status" value="1"/>
</dbReference>
<dbReference type="Proteomes" id="UP001595075">
    <property type="component" value="Unassembled WGS sequence"/>
</dbReference>
<feature type="compositionally biased region" description="Low complexity" evidence="1">
    <location>
        <begin position="535"/>
        <end position="544"/>
    </location>
</feature>
<organism evidence="3 4">
    <name type="scientific">Oculimacula yallundae</name>
    <dbReference type="NCBI Taxonomy" id="86028"/>
    <lineage>
        <taxon>Eukaryota</taxon>
        <taxon>Fungi</taxon>
        <taxon>Dikarya</taxon>
        <taxon>Ascomycota</taxon>
        <taxon>Pezizomycotina</taxon>
        <taxon>Leotiomycetes</taxon>
        <taxon>Helotiales</taxon>
        <taxon>Ploettnerulaceae</taxon>
        <taxon>Oculimacula</taxon>
    </lineage>
</organism>
<feature type="compositionally biased region" description="Polar residues" evidence="1">
    <location>
        <begin position="577"/>
        <end position="589"/>
    </location>
</feature>
<evidence type="ECO:0000256" key="1">
    <source>
        <dbReference type="SAM" id="MobiDB-lite"/>
    </source>
</evidence>
<dbReference type="EMBL" id="JAZHXI010000001">
    <property type="protein sequence ID" value="KAL2075385.1"/>
    <property type="molecule type" value="Genomic_DNA"/>
</dbReference>
<feature type="compositionally biased region" description="Basic and acidic residues" evidence="1">
    <location>
        <begin position="729"/>
        <end position="740"/>
    </location>
</feature>
<dbReference type="PANTHER" id="PTHR42081">
    <property type="entry name" value="ZINC FINGER PROTEIN DHHC DOMAIN CONTAINING PROTEIN"/>
    <property type="match status" value="1"/>
</dbReference>
<feature type="compositionally biased region" description="Basic and acidic residues" evidence="1">
    <location>
        <begin position="280"/>
        <end position="292"/>
    </location>
</feature>
<protein>
    <recommendedName>
        <fullName evidence="2">DUF8035 domain-containing protein</fullName>
    </recommendedName>
</protein>
<keyword evidence="4" id="KW-1185">Reference proteome</keyword>
<feature type="compositionally biased region" description="Polar residues" evidence="1">
    <location>
        <begin position="313"/>
        <end position="323"/>
    </location>
</feature>
<accession>A0ABR4CZP4</accession>
<evidence type="ECO:0000313" key="3">
    <source>
        <dbReference type="EMBL" id="KAL2075385.1"/>
    </source>
</evidence>